<evidence type="ECO:0000313" key="2">
    <source>
        <dbReference type="EMBL" id="PWN97978.1"/>
    </source>
</evidence>
<dbReference type="EMBL" id="KZ819293">
    <property type="protein sequence ID" value="PWN97978.1"/>
    <property type="molecule type" value="Genomic_DNA"/>
</dbReference>
<feature type="region of interest" description="Disordered" evidence="1">
    <location>
        <begin position="95"/>
        <end position="117"/>
    </location>
</feature>
<feature type="compositionally biased region" description="Basic residues" evidence="1">
    <location>
        <begin position="99"/>
        <end position="111"/>
    </location>
</feature>
<protein>
    <submittedName>
        <fullName evidence="2">Uncharacterized protein</fullName>
    </submittedName>
</protein>
<reference evidence="2 3" key="1">
    <citation type="journal article" date="2018" name="Mol. Biol. Evol.">
        <title>Broad Genomic Sampling Reveals a Smut Pathogenic Ancestry of the Fungal Clade Ustilaginomycotina.</title>
        <authorList>
            <person name="Kijpornyongpan T."/>
            <person name="Mondo S.J."/>
            <person name="Barry K."/>
            <person name="Sandor L."/>
            <person name="Lee J."/>
            <person name="Lipzen A."/>
            <person name="Pangilinan J."/>
            <person name="LaButti K."/>
            <person name="Hainaut M."/>
            <person name="Henrissat B."/>
            <person name="Grigoriev I.V."/>
            <person name="Spatafora J.W."/>
            <person name="Aime M.C."/>
        </authorList>
    </citation>
    <scope>NUCLEOTIDE SEQUENCE [LARGE SCALE GENOMIC DNA]</scope>
    <source>
        <strain evidence="2 3">MCA 4186</strain>
    </source>
</reference>
<gene>
    <name evidence="2" type="ORF">FA09DRAFT_34688</name>
</gene>
<dbReference type="AlphaFoldDB" id="A0A316ZAE1"/>
<dbReference type="GeneID" id="37272324"/>
<evidence type="ECO:0000256" key="1">
    <source>
        <dbReference type="SAM" id="MobiDB-lite"/>
    </source>
</evidence>
<name>A0A316ZAE1_9BASI</name>
<accession>A0A316ZAE1</accession>
<dbReference type="RefSeq" id="XP_025598257.1">
    <property type="nucleotide sequence ID" value="XM_025744780.1"/>
</dbReference>
<keyword evidence="3" id="KW-1185">Reference proteome</keyword>
<dbReference type="Proteomes" id="UP000245946">
    <property type="component" value="Unassembled WGS sequence"/>
</dbReference>
<organism evidence="2 3">
    <name type="scientific">Tilletiopsis washingtonensis</name>
    <dbReference type="NCBI Taxonomy" id="58919"/>
    <lineage>
        <taxon>Eukaryota</taxon>
        <taxon>Fungi</taxon>
        <taxon>Dikarya</taxon>
        <taxon>Basidiomycota</taxon>
        <taxon>Ustilaginomycotina</taxon>
        <taxon>Exobasidiomycetes</taxon>
        <taxon>Entylomatales</taxon>
        <taxon>Entylomatales incertae sedis</taxon>
        <taxon>Tilletiopsis</taxon>
    </lineage>
</organism>
<proteinExistence type="predicted"/>
<evidence type="ECO:0000313" key="3">
    <source>
        <dbReference type="Proteomes" id="UP000245946"/>
    </source>
</evidence>
<sequence>MTHLLLFAPFRTAFHDASAPPPLWLDGAADTRRATRRATHWHTLGWAWPASGRSSQDVVEMHTPRCSLSLPATCHLVSLDEPSMLAADGRSLGTCSTAKRQRRGVRNRRRQPAAQRCDAAFARSDRARFARIHPL</sequence>